<feature type="region of interest" description="Disordered" evidence="1">
    <location>
        <begin position="979"/>
        <end position="1011"/>
    </location>
</feature>
<dbReference type="GO" id="GO:0003964">
    <property type="term" value="F:RNA-directed DNA polymerase activity"/>
    <property type="evidence" value="ECO:0007669"/>
    <property type="project" value="UniProtKB-KW"/>
</dbReference>
<dbReference type="CDD" id="cd01646">
    <property type="entry name" value="RT_Bac_retron_I"/>
    <property type="match status" value="1"/>
</dbReference>
<dbReference type="AlphaFoldDB" id="A0A1H8MXG2"/>
<gene>
    <name evidence="3" type="ORF">SAMN05216333_10661</name>
</gene>
<dbReference type="Proteomes" id="UP000198814">
    <property type="component" value="Unassembled WGS sequence"/>
</dbReference>
<sequence length="1011" mass="114643">MIELQNLGLAYRKAKVDLYYSSHASLDAIANYEESLHENLSALLEKINGEDESWVSEASFIGTWTLASKSVDMDGWRRRRKESGNSLIFSSPTDEWEYACKALAENGNSEKPKAEFRVMAKCSLDFHVLSTLWMLEVGYLFDAKLTDCSYGNRLRRTKDGKRINPLSLGSFQPYLKPFRDWRDNGIVAMRTALNADKKIVALTADVSSFYHELNPGFMLASVFVNEVLGLELTEDQAKLNRLFIRAIQAWAAATPLKKGLPVGLPASAVVANIALVELDRCIEQQVAPIYYGRYVDDILLVMENGADFGSTVQLWEWLFARAGGKLNWVDSEKKQQICFKPDYLGQGESKIHFANGKNKVFILAGEPGKTLVDAIVHQIHERASEWRAMPRLPRSAEHVGTDLLAATQSDGETADSLRKADVLTMRRAGFSIKLRDFEAYERDLLPEAWAKHRQAFFRAFIQHVLVLPQFFDLAIYLPRVIRLATACEDFADLRRIIDTLEKLCKQVNDQCEVVVKAWPEGEEKPNATAMISRWQEQLFSSVRESITAAFPPRLSKAGKQAWKVHMEDCHPTVDLETILAWPLSAKDFQTQQARLFSFDLAHMPFRFIGLPKEMVAQRGIPAKKTVANCTEVTQLLPDNVTTGTQSLAKWLGFRSLPHGLMFATRPFNLPELFVLNKDAYAETERAAMQKVVLAVRGFELNEKAPCFDKHGVLQIPDGIISRKYGVAVSSWQTHMGSWMASVTRKPDPDEDRYARLCRLLDGVIAQPRDSRYLILPELALPAHWFIRIARKLQGRGISLITGIEYLHVSKARVRNQVWAALSHNGLGFPSLMIYQQDKQRPALHEEQELQRLAGLEMKPSKVWKTPPIIQHGDLRFAMLICSELTNISYRAALRGKVDVLFVPEWNPDTETFIALVESAALDIHAYIIQCNDRQYGDSRIRAPFKDSWKRDVLRVKGGVTDYCVIGEIYVQSLRQFQSSHRSPDKPFKPVPDGFNDAMDYNRKVLPTEDEE</sequence>
<feature type="domain" description="Reverse transcriptase" evidence="2">
    <location>
        <begin position="170"/>
        <end position="345"/>
    </location>
</feature>
<keyword evidence="3" id="KW-0548">Nucleotidyltransferase</keyword>
<organism evidence="3 4">
    <name type="scientific">Nitrosomonas oligotropha</name>
    <dbReference type="NCBI Taxonomy" id="42354"/>
    <lineage>
        <taxon>Bacteria</taxon>
        <taxon>Pseudomonadati</taxon>
        <taxon>Pseudomonadota</taxon>
        <taxon>Betaproteobacteria</taxon>
        <taxon>Nitrosomonadales</taxon>
        <taxon>Nitrosomonadaceae</taxon>
        <taxon>Nitrosomonas</taxon>
    </lineage>
</organism>
<feature type="compositionally biased region" description="Basic and acidic residues" evidence="1">
    <location>
        <begin position="999"/>
        <end position="1011"/>
    </location>
</feature>
<keyword evidence="3" id="KW-0808">Transferase</keyword>
<dbReference type="Gene3D" id="3.60.110.10">
    <property type="entry name" value="Carbon-nitrogen hydrolase"/>
    <property type="match status" value="1"/>
</dbReference>
<dbReference type="STRING" id="42354.SAMN05216333_10661"/>
<evidence type="ECO:0000313" key="4">
    <source>
        <dbReference type="Proteomes" id="UP000198814"/>
    </source>
</evidence>
<accession>A0A1H8MXG2</accession>
<reference evidence="4" key="1">
    <citation type="submission" date="2016-10" db="EMBL/GenBank/DDBJ databases">
        <authorList>
            <person name="Varghese N."/>
            <person name="Submissions S."/>
        </authorList>
    </citation>
    <scope>NUCLEOTIDE SEQUENCE [LARGE SCALE GENOMIC DNA]</scope>
    <source>
        <strain evidence="4">Nm76</strain>
    </source>
</reference>
<evidence type="ECO:0000313" key="3">
    <source>
        <dbReference type="EMBL" id="SEO21994.1"/>
    </source>
</evidence>
<dbReference type="Pfam" id="PF00078">
    <property type="entry name" value="RVT_1"/>
    <property type="match status" value="1"/>
</dbReference>
<dbReference type="EMBL" id="FODO01000006">
    <property type="protein sequence ID" value="SEO21994.1"/>
    <property type="molecule type" value="Genomic_DNA"/>
</dbReference>
<dbReference type="OrthoDB" id="5946411at2"/>
<protein>
    <submittedName>
        <fullName evidence="3">Reverse transcriptase (RNA-dependent DNA polymerase)</fullName>
    </submittedName>
</protein>
<name>A0A1H8MXG2_9PROT</name>
<proteinExistence type="predicted"/>
<evidence type="ECO:0000259" key="2">
    <source>
        <dbReference type="Pfam" id="PF00078"/>
    </source>
</evidence>
<dbReference type="InterPro" id="IPR036526">
    <property type="entry name" value="C-N_Hydrolase_sf"/>
</dbReference>
<keyword evidence="3" id="KW-0695">RNA-directed DNA polymerase</keyword>
<keyword evidence="4" id="KW-1185">Reference proteome</keyword>
<dbReference type="InterPro" id="IPR000477">
    <property type="entry name" value="RT_dom"/>
</dbReference>
<evidence type="ECO:0000256" key="1">
    <source>
        <dbReference type="SAM" id="MobiDB-lite"/>
    </source>
</evidence>
<dbReference type="SUPFAM" id="SSF56317">
    <property type="entry name" value="Carbon-nitrogen hydrolase"/>
    <property type="match status" value="1"/>
</dbReference>